<dbReference type="HOGENOM" id="CLU_096417_1_0_5"/>
<proteinExistence type="predicted"/>
<evidence type="ECO:0000313" key="2">
    <source>
        <dbReference type="EMBL" id="AGA64144.1"/>
    </source>
</evidence>
<organism evidence="2 3">
    <name type="scientific">Liberibacter crescens (strain BT-1)</name>
    <dbReference type="NCBI Taxonomy" id="1215343"/>
    <lineage>
        <taxon>Bacteria</taxon>
        <taxon>Pseudomonadati</taxon>
        <taxon>Pseudomonadota</taxon>
        <taxon>Alphaproteobacteria</taxon>
        <taxon>Hyphomicrobiales</taxon>
        <taxon>Rhizobiaceae</taxon>
        <taxon>Liberibacter</taxon>
    </lineage>
</organism>
<accession>L0ERM8</accession>
<keyword evidence="3" id="KW-1185">Reference proteome</keyword>
<dbReference type="STRING" id="1215343.B488_01510"/>
<dbReference type="EMBL" id="CP003789">
    <property type="protein sequence ID" value="AGA64144.1"/>
    <property type="molecule type" value="Genomic_DNA"/>
</dbReference>
<evidence type="ECO:0000256" key="1">
    <source>
        <dbReference type="SAM" id="MobiDB-lite"/>
    </source>
</evidence>
<evidence type="ECO:0000313" key="3">
    <source>
        <dbReference type="Proteomes" id="UP000010799"/>
    </source>
</evidence>
<reference evidence="2 3" key="1">
    <citation type="journal article" date="2012" name="Stand. Genomic Sci.">
        <title>Complete genome sequence of Liberibacter crescens BT-1.</title>
        <authorList>
            <person name="Leonard M.T."/>
            <person name="Fagen J.R."/>
            <person name="Davis-Richardson A.G."/>
            <person name="Davis M.J."/>
            <person name="Triplett E.W."/>
        </authorList>
    </citation>
    <scope>NUCLEOTIDE SEQUENCE [LARGE SCALE GENOMIC DNA]</scope>
    <source>
        <strain evidence="2 3">BT-1</strain>
    </source>
</reference>
<feature type="compositionally biased region" description="Basic and acidic residues" evidence="1">
    <location>
        <begin position="74"/>
        <end position="87"/>
    </location>
</feature>
<sequence>MSWTEERVDKLKKFWSEGLSASQIAMQLGGVSRNAVIGKVHRLALLGRNKAPADHGIRSLDDTQEQSADSLSAHSEDSLQKTDSKTVKEEVKEIESSEISLLDKGMVTSCKLKLTELTESTCKWPFGDPLKDDFYFCGCRVEASSVYCEYHTRIAYQQIPERRKSQVKSS</sequence>
<dbReference type="Pfam" id="PF07750">
    <property type="entry name" value="GcrA"/>
    <property type="match status" value="1"/>
</dbReference>
<dbReference type="Proteomes" id="UP000010799">
    <property type="component" value="Chromosome"/>
</dbReference>
<dbReference type="PATRIC" id="fig|1215343.11.peg.158"/>
<gene>
    <name evidence="2" type="ordered locus">B488_01510</name>
</gene>
<dbReference type="KEGG" id="lcc:B488_01510"/>
<evidence type="ECO:0008006" key="4">
    <source>
        <dbReference type="Google" id="ProtNLM"/>
    </source>
</evidence>
<feature type="region of interest" description="Disordered" evidence="1">
    <location>
        <begin position="53"/>
        <end position="87"/>
    </location>
</feature>
<protein>
    <recommendedName>
        <fullName evidence="4">GcrA cell cycle regulator</fullName>
    </recommendedName>
</protein>
<dbReference type="AlphaFoldDB" id="L0ERM8"/>
<dbReference type="InterPro" id="IPR011681">
    <property type="entry name" value="GcrA"/>
</dbReference>
<name>L0ERM8_LIBCB</name>
<dbReference type="eggNOG" id="COG5352">
    <property type="taxonomic scope" value="Bacteria"/>
</dbReference>
<dbReference type="RefSeq" id="WP_015272571.1">
    <property type="nucleotide sequence ID" value="NC_019907.1"/>
</dbReference>